<protein>
    <submittedName>
        <fullName evidence="2">Peptide-N4-(N-acetyl-beta-glucosaminyl)asparagine amidase A</fullName>
        <ecNumber evidence="2">3.5.1.52</ecNumber>
    </submittedName>
</protein>
<evidence type="ECO:0000313" key="3">
    <source>
        <dbReference type="Proteomes" id="UP000031656"/>
    </source>
</evidence>
<evidence type="ECO:0000313" key="2">
    <source>
        <dbReference type="EMBL" id="AHK71327.1"/>
    </source>
</evidence>
<dbReference type="PANTHER" id="PTHR31104">
    <property type="entry name" value="PEPTIDE-N4-(N-ACETYL-BETA-GLUCOSAMINYL)ASPARAGINE AMIDASE A PROTEIN"/>
    <property type="match status" value="1"/>
</dbReference>
<dbReference type="AlphaFoldDB" id="A0A067Z5H8"/>
<accession>A0A067Z5H8</accession>
<evidence type="ECO:0000259" key="1">
    <source>
        <dbReference type="Pfam" id="PF12222"/>
    </source>
</evidence>
<dbReference type="EC" id="3.5.1.52" evidence="2"/>
<organism evidence="2 3">
    <name type="scientific">Gluconobacter oxydans DSM 3504</name>
    <dbReference type="NCBI Taxonomy" id="1288313"/>
    <lineage>
        <taxon>Bacteria</taxon>
        <taxon>Pseudomonadati</taxon>
        <taxon>Pseudomonadota</taxon>
        <taxon>Alphaproteobacteria</taxon>
        <taxon>Acetobacterales</taxon>
        <taxon>Acetobacteraceae</taxon>
        <taxon>Gluconobacter</taxon>
    </lineage>
</organism>
<keyword evidence="2" id="KW-0378">Hydrolase</keyword>
<dbReference type="HOGENOM" id="CLU_011027_2_1_5"/>
<dbReference type="InterPro" id="IPR056948">
    <property type="entry name" value="PNGaseA_N"/>
</dbReference>
<sequence>MTMSLSSGFAGFFWRFVAAPVAVMAFLVPVHAEPGKASAMFAPLPVVGSRDVMSIEPQITRPDTPYCTVELFPDHEFDGPAVRQVIDYAPPVGCPGPWSRVVLEADFSVSAGQQFDRTVRVRLGEVNILTGTTVEPARRQGATWHVERDLTDYSALLRQPEKGDAELLNIVTDQNNGRIKGAARLVFYKAAPGAQAPDVPDIVLPLDKDPVFLTASSPVLKSELSLPRNVTRLMLDVLAMPQQVDEFWYMCMPIHYTPEMNAAQDRTCGIPFRETEVRVDGILAGIAPVFPWIYTGGFNAMLWKQIPGIETLNLHPYRVDLTPFAGRLNDGRPHHIDLSVVGARRYVVMTGTLLAWRDPGRQVVNGELVRSSGKTAAITVHQDIPVQKNGTGKYTTRADQAVEAVGYVETSHGRVETSVSQKMSFENAYARTDGGSSIVQINRLTTRHDQQDLQGHRGYTVAERFPLTVRQGKSGAGTEPAYTLNVQQGLIREMAGTWPENITPQMRLFIDATAVTGAGRNGALTEHRSNTSEAWLQMGDGRSRCHELAVKSLNDVIVSVKDDAECREIPQQEP</sequence>
<feature type="domain" description="Peptide N-acetyl-beta-D-glucosaminyl asparaginase amidase A N-terminal" evidence="1">
    <location>
        <begin position="74"/>
        <end position="346"/>
    </location>
</feature>
<dbReference type="KEGG" id="goy:GLS_c14390"/>
<name>A0A067Z5H8_GLUOY</name>
<proteinExistence type="predicted"/>
<dbReference type="EMBL" id="CP004373">
    <property type="protein sequence ID" value="AHK71327.1"/>
    <property type="molecule type" value="Genomic_DNA"/>
</dbReference>
<dbReference type="Pfam" id="PF12222">
    <property type="entry name" value="PNGaseA"/>
    <property type="match status" value="1"/>
</dbReference>
<dbReference type="GO" id="GO:0000224">
    <property type="term" value="F:peptide-N4-(N-acetyl-beta-glucosaminyl)asparagine amidase activity"/>
    <property type="evidence" value="ECO:0007669"/>
    <property type="project" value="UniProtKB-EC"/>
</dbReference>
<reference evidence="2 3" key="1">
    <citation type="journal article" date="2015" name="Appl. Microbiol. Biotechnol.">
        <title>The consequence of an additional NADH dehydrogenase paralog on the growth of Gluconobacter oxydans DSM3504.</title>
        <authorList>
            <person name="Kostner D."/>
            <person name="Luchterhand B."/>
            <person name="Junker A."/>
            <person name="Volland S."/>
            <person name="Daniel R."/>
            <person name="Buchs J."/>
            <person name="Liebl W."/>
            <person name="Ehrenreich A."/>
        </authorList>
    </citation>
    <scope>NUCLEOTIDE SEQUENCE [LARGE SCALE GENOMIC DNA]</scope>
    <source>
        <strain evidence="2">DSM 3504</strain>
    </source>
</reference>
<dbReference type="Proteomes" id="UP000031656">
    <property type="component" value="Chromosome"/>
</dbReference>
<dbReference type="InterPro" id="IPR021102">
    <property type="entry name" value="PNGase_A"/>
</dbReference>
<gene>
    <name evidence="2" type="ORF">GLS_c14390</name>
</gene>